<feature type="domain" description="HBS1-like protein N-terminal" evidence="6">
    <location>
        <begin position="17"/>
        <end position="85"/>
    </location>
</feature>
<gene>
    <name evidence="7" type="ORF">WICPIJ_003432</name>
</gene>
<comment type="subcellular location">
    <subcellularLocation>
        <location evidence="1">Cytoplasm</location>
    </subcellularLocation>
</comment>
<dbReference type="GO" id="GO:0006412">
    <property type="term" value="P:translation"/>
    <property type="evidence" value="ECO:0007669"/>
    <property type="project" value="UniProtKB-KW"/>
</dbReference>
<organism evidence="7 8">
    <name type="scientific">Wickerhamomyces pijperi</name>
    <name type="common">Yeast</name>
    <name type="synonym">Pichia pijperi</name>
    <dbReference type="NCBI Taxonomy" id="599730"/>
    <lineage>
        <taxon>Eukaryota</taxon>
        <taxon>Fungi</taxon>
        <taxon>Dikarya</taxon>
        <taxon>Ascomycota</taxon>
        <taxon>Saccharomycotina</taxon>
        <taxon>Saccharomycetes</taxon>
        <taxon>Phaffomycetales</taxon>
        <taxon>Wickerhamomycetaceae</taxon>
        <taxon>Wickerhamomyces</taxon>
    </lineage>
</organism>
<evidence type="ECO:0000259" key="6">
    <source>
        <dbReference type="Pfam" id="PF08938"/>
    </source>
</evidence>
<dbReference type="GO" id="GO:0005737">
    <property type="term" value="C:cytoplasm"/>
    <property type="evidence" value="ECO:0007669"/>
    <property type="project" value="UniProtKB-SubCell"/>
</dbReference>
<feature type="compositionally biased region" description="Acidic residues" evidence="5">
    <location>
        <begin position="1"/>
        <end position="11"/>
    </location>
</feature>
<protein>
    <recommendedName>
        <fullName evidence="6">HBS1-like protein N-terminal domain-containing protein</fullName>
    </recommendedName>
</protein>
<dbReference type="GO" id="GO:0016787">
    <property type="term" value="F:hydrolase activity"/>
    <property type="evidence" value="ECO:0007669"/>
    <property type="project" value="UniProtKB-KW"/>
</dbReference>
<dbReference type="OrthoDB" id="4024467at2759"/>
<evidence type="ECO:0000256" key="5">
    <source>
        <dbReference type="SAM" id="MobiDB-lite"/>
    </source>
</evidence>
<dbReference type="AlphaFoldDB" id="A0A9P8Q9P2"/>
<dbReference type="Pfam" id="PF08938">
    <property type="entry name" value="HBS1_N"/>
    <property type="match status" value="1"/>
</dbReference>
<reference evidence="7" key="1">
    <citation type="journal article" date="2021" name="Open Biol.">
        <title>Shared evolutionary footprints suggest mitochondrial oxidative damage underlies multiple complex I losses in fungi.</title>
        <authorList>
            <person name="Schikora-Tamarit M.A."/>
            <person name="Marcet-Houben M."/>
            <person name="Nosek J."/>
            <person name="Gabaldon T."/>
        </authorList>
    </citation>
    <scope>NUCLEOTIDE SEQUENCE</scope>
    <source>
        <strain evidence="7">CBS2887</strain>
    </source>
</reference>
<name>A0A9P8Q9P2_WICPI</name>
<accession>A0A9P8Q9P2</accession>
<keyword evidence="8" id="KW-1185">Reference proteome</keyword>
<keyword evidence="2" id="KW-0963">Cytoplasm</keyword>
<keyword evidence="4" id="KW-0648">Protein biosynthesis</keyword>
<evidence type="ECO:0000313" key="7">
    <source>
        <dbReference type="EMBL" id="KAH3685602.1"/>
    </source>
</evidence>
<evidence type="ECO:0000256" key="1">
    <source>
        <dbReference type="ARBA" id="ARBA00004496"/>
    </source>
</evidence>
<comment type="caution">
    <text evidence="7">The sequence shown here is derived from an EMBL/GenBank/DDBJ whole genome shotgun (WGS) entry which is preliminary data.</text>
</comment>
<dbReference type="EMBL" id="JAEUBG010001882">
    <property type="protein sequence ID" value="KAH3685602.1"/>
    <property type="molecule type" value="Genomic_DNA"/>
</dbReference>
<keyword evidence="3" id="KW-0378">Hydrolase</keyword>
<reference evidence="7" key="2">
    <citation type="submission" date="2021-01" db="EMBL/GenBank/DDBJ databases">
        <authorList>
            <person name="Schikora-Tamarit M.A."/>
        </authorList>
    </citation>
    <scope>NUCLEOTIDE SEQUENCE</scope>
    <source>
        <strain evidence="7">CBS2887</strain>
    </source>
</reference>
<feature type="compositionally biased region" description="Acidic residues" evidence="5">
    <location>
        <begin position="18"/>
        <end position="34"/>
    </location>
</feature>
<evidence type="ECO:0000256" key="4">
    <source>
        <dbReference type="ARBA" id="ARBA00022917"/>
    </source>
</evidence>
<sequence length="125" mass="14812">MSNRYDDDDLQDYAQGDYTDEEQYDNQDDIEMTEEEEAKMYELAPLVMEQLEDYKGFTEQDVLRTLYNNYNDLNDTVAEMKSKFELNILFDMGFMLLTETLMSFNRNLQEETSGTKAEIGFKIKQ</sequence>
<proteinExistence type="predicted"/>
<evidence type="ECO:0000256" key="2">
    <source>
        <dbReference type="ARBA" id="ARBA00022490"/>
    </source>
</evidence>
<feature type="region of interest" description="Disordered" evidence="5">
    <location>
        <begin position="1"/>
        <end position="34"/>
    </location>
</feature>
<evidence type="ECO:0000313" key="8">
    <source>
        <dbReference type="Proteomes" id="UP000774326"/>
    </source>
</evidence>
<dbReference type="InterPro" id="IPR015033">
    <property type="entry name" value="HBS1-like_N"/>
</dbReference>
<dbReference type="Proteomes" id="UP000774326">
    <property type="component" value="Unassembled WGS sequence"/>
</dbReference>
<evidence type="ECO:0000256" key="3">
    <source>
        <dbReference type="ARBA" id="ARBA00022801"/>
    </source>
</evidence>